<keyword evidence="1" id="KW-0812">Transmembrane</keyword>
<gene>
    <name evidence="2" type="ORF">F2P81_019241</name>
</gene>
<evidence type="ECO:0000313" key="2">
    <source>
        <dbReference type="EMBL" id="KAF0028154.1"/>
    </source>
</evidence>
<proteinExistence type="predicted"/>
<feature type="transmembrane region" description="Helical" evidence="1">
    <location>
        <begin position="30"/>
        <end position="55"/>
    </location>
</feature>
<dbReference type="Proteomes" id="UP000438429">
    <property type="component" value="Unassembled WGS sequence"/>
</dbReference>
<keyword evidence="1" id="KW-1133">Transmembrane helix</keyword>
<evidence type="ECO:0000256" key="1">
    <source>
        <dbReference type="SAM" id="Phobius"/>
    </source>
</evidence>
<accession>A0A6A4SBE8</accession>
<organism evidence="2 3">
    <name type="scientific">Scophthalmus maximus</name>
    <name type="common">Turbot</name>
    <name type="synonym">Psetta maxima</name>
    <dbReference type="NCBI Taxonomy" id="52904"/>
    <lineage>
        <taxon>Eukaryota</taxon>
        <taxon>Metazoa</taxon>
        <taxon>Chordata</taxon>
        <taxon>Craniata</taxon>
        <taxon>Vertebrata</taxon>
        <taxon>Euteleostomi</taxon>
        <taxon>Actinopterygii</taxon>
        <taxon>Neopterygii</taxon>
        <taxon>Teleostei</taxon>
        <taxon>Neoteleostei</taxon>
        <taxon>Acanthomorphata</taxon>
        <taxon>Carangaria</taxon>
        <taxon>Pleuronectiformes</taxon>
        <taxon>Pleuronectoidei</taxon>
        <taxon>Scophthalmidae</taxon>
        <taxon>Scophthalmus</taxon>
    </lineage>
</organism>
<evidence type="ECO:0000313" key="3">
    <source>
        <dbReference type="Proteomes" id="UP000438429"/>
    </source>
</evidence>
<dbReference type="EMBL" id="VEVO01000017">
    <property type="protein sequence ID" value="KAF0028154.1"/>
    <property type="molecule type" value="Genomic_DNA"/>
</dbReference>
<dbReference type="AlphaFoldDB" id="A0A6A4SBE8"/>
<sequence>MYKLQLFSSGCRFFTLSVLSRHVPTATLQIYLYFSMVRLVCAFIFELVMFVTLICSAVQKRTFDRPVQTLTTVPYQYQVCKIPFQHYTCIHDFNTLMQNMSKVFLRHRARRTFAVSCNPRVEKTCTWPQSTSFESPIEGIRTDVIYINRKSRLDICLVEDGMEKGQPCQSTRFATSPH</sequence>
<keyword evidence="1" id="KW-0472">Membrane</keyword>
<protein>
    <submittedName>
        <fullName evidence="2">Uncharacterized protein</fullName>
    </submittedName>
</protein>
<name>A0A6A4SBE8_SCOMX</name>
<comment type="caution">
    <text evidence="2">The sequence shown here is derived from an EMBL/GenBank/DDBJ whole genome shotgun (WGS) entry which is preliminary data.</text>
</comment>
<reference evidence="2 3" key="1">
    <citation type="submission" date="2019-06" db="EMBL/GenBank/DDBJ databases">
        <title>Draft genomes of female and male turbot (Scophthalmus maximus).</title>
        <authorList>
            <person name="Xu H."/>
            <person name="Xu X.-W."/>
            <person name="Shao C."/>
            <person name="Chen S."/>
        </authorList>
    </citation>
    <scope>NUCLEOTIDE SEQUENCE [LARGE SCALE GENOMIC DNA]</scope>
    <source>
        <strain evidence="2">Ysfricsl-2016a</strain>
        <tissue evidence="2">Blood</tissue>
    </source>
</reference>